<organism evidence="1 2">
    <name type="scientific">Nipponia nippon</name>
    <name type="common">Crested ibis</name>
    <name type="synonym">Ibis nippon</name>
    <dbReference type="NCBI Taxonomy" id="128390"/>
    <lineage>
        <taxon>Eukaryota</taxon>
        <taxon>Metazoa</taxon>
        <taxon>Chordata</taxon>
        <taxon>Craniata</taxon>
        <taxon>Vertebrata</taxon>
        <taxon>Euteleostomi</taxon>
        <taxon>Archelosauria</taxon>
        <taxon>Archosauria</taxon>
        <taxon>Dinosauria</taxon>
        <taxon>Saurischia</taxon>
        <taxon>Theropoda</taxon>
        <taxon>Coelurosauria</taxon>
        <taxon>Aves</taxon>
        <taxon>Neognathae</taxon>
        <taxon>Neoaves</taxon>
        <taxon>Aequornithes</taxon>
        <taxon>Pelecaniformes</taxon>
        <taxon>Threskiornithidae</taxon>
        <taxon>Nipponia</taxon>
    </lineage>
</organism>
<keyword evidence="2" id="KW-1185">Reference proteome</keyword>
<sequence>LRLPQRQQIQARLRILDALLLQLQVGEVLVGVGVKEALGVISGVGEGSVHFLVEVAPLVGHLHREAVAVHGVDDATGGDLGLEQADAVLLHDESFLHGLEEGDGVARVGVLVPSDSLLGRQQLLVQFRPDDTSLHSLIDIQFPVLHRVDQEPSCCLSLQEDHGGAGPQQVPLHGLIDVQLLLGRLHVDTSNADTGNDIRALQVLPHRLHLRHVLHRLLALVQLVVEVLVDYFAIQQLSGRHRGPEALEAHLALFL</sequence>
<protein>
    <submittedName>
        <fullName evidence="1">Uncharacterized protein</fullName>
    </submittedName>
</protein>
<gene>
    <name evidence="1" type="ORF">Y956_05349</name>
</gene>
<dbReference type="Proteomes" id="UP000053283">
    <property type="component" value="Unassembled WGS sequence"/>
</dbReference>
<reference evidence="1 2" key="1">
    <citation type="submission" date="2014-04" db="EMBL/GenBank/DDBJ databases">
        <title>Genome evolution of avian class.</title>
        <authorList>
            <person name="Zhang G."/>
            <person name="Li C."/>
        </authorList>
    </citation>
    <scope>NUCLEOTIDE SEQUENCE [LARGE SCALE GENOMIC DNA]</scope>
    <source>
        <strain evidence="1">BGI_Y956</strain>
    </source>
</reference>
<evidence type="ECO:0000313" key="2">
    <source>
        <dbReference type="Proteomes" id="UP000053283"/>
    </source>
</evidence>
<proteinExistence type="predicted"/>
<feature type="non-terminal residue" evidence="1">
    <location>
        <position position="255"/>
    </location>
</feature>
<accession>A0A091UMS0</accession>
<evidence type="ECO:0000313" key="1">
    <source>
        <dbReference type="EMBL" id="KFQ91672.1"/>
    </source>
</evidence>
<name>A0A091UMS0_NIPNI</name>
<feature type="non-terminal residue" evidence="1">
    <location>
        <position position="1"/>
    </location>
</feature>
<dbReference type="EMBL" id="KL409755">
    <property type="protein sequence ID" value="KFQ91672.1"/>
    <property type="molecule type" value="Genomic_DNA"/>
</dbReference>
<dbReference type="AlphaFoldDB" id="A0A091UMS0"/>